<proteinExistence type="predicted"/>
<gene>
    <name evidence="2" type="ORF">K443DRAFT_124793</name>
</gene>
<name>A0A0C9X2V5_9AGAR</name>
<dbReference type="EMBL" id="KN838752">
    <property type="protein sequence ID" value="KIJ95533.1"/>
    <property type="molecule type" value="Genomic_DNA"/>
</dbReference>
<feature type="compositionally biased region" description="Polar residues" evidence="1">
    <location>
        <begin position="499"/>
        <end position="511"/>
    </location>
</feature>
<reference evidence="3" key="2">
    <citation type="submission" date="2015-01" db="EMBL/GenBank/DDBJ databases">
        <title>Evolutionary Origins and Diversification of the Mycorrhizal Mutualists.</title>
        <authorList>
            <consortium name="DOE Joint Genome Institute"/>
            <consortium name="Mycorrhizal Genomics Consortium"/>
            <person name="Kohler A."/>
            <person name="Kuo A."/>
            <person name="Nagy L.G."/>
            <person name="Floudas D."/>
            <person name="Copeland A."/>
            <person name="Barry K.W."/>
            <person name="Cichocki N."/>
            <person name="Veneault-Fourrey C."/>
            <person name="LaButti K."/>
            <person name="Lindquist E.A."/>
            <person name="Lipzen A."/>
            <person name="Lundell T."/>
            <person name="Morin E."/>
            <person name="Murat C."/>
            <person name="Riley R."/>
            <person name="Ohm R."/>
            <person name="Sun H."/>
            <person name="Tunlid A."/>
            <person name="Henrissat B."/>
            <person name="Grigoriev I.V."/>
            <person name="Hibbett D.S."/>
            <person name="Martin F."/>
        </authorList>
    </citation>
    <scope>NUCLEOTIDE SEQUENCE [LARGE SCALE GENOMIC DNA]</scope>
    <source>
        <strain evidence="3">LaAM-08-1</strain>
    </source>
</reference>
<evidence type="ECO:0000313" key="2">
    <source>
        <dbReference type="EMBL" id="KIJ95533.1"/>
    </source>
</evidence>
<feature type="region of interest" description="Disordered" evidence="1">
    <location>
        <begin position="174"/>
        <end position="238"/>
    </location>
</feature>
<evidence type="ECO:0000256" key="1">
    <source>
        <dbReference type="SAM" id="MobiDB-lite"/>
    </source>
</evidence>
<feature type="region of interest" description="Disordered" evidence="1">
    <location>
        <begin position="287"/>
        <end position="333"/>
    </location>
</feature>
<dbReference type="Proteomes" id="UP000054477">
    <property type="component" value="Unassembled WGS sequence"/>
</dbReference>
<feature type="compositionally biased region" description="Basic and acidic residues" evidence="1">
    <location>
        <begin position="471"/>
        <end position="484"/>
    </location>
</feature>
<feature type="compositionally biased region" description="Basic residues" evidence="1">
    <location>
        <begin position="436"/>
        <end position="454"/>
    </location>
</feature>
<protein>
    <submittedName>
        <fullName evidence="2">Uncharacterized protein</fullName>
    </submittedName>
</protein>
<dbReference type="AlphaFoldDB" id="A0A0C9X2V5"/>
<dbReference type="HOGENOM" id="CLU_522812_0_0_1"/>
<feature type="compositionally biased region" description="Low complexity" evidence="1">
    <location>
        <begin position="269"/>
        <end position="280"/>
    </location>
</feature>
<sequence length="521" mass="55735">MARKQKKTASEPLLPTAKTKADDKRLTNILHRALVIFTNEFPARELFAAENEAEIAAAMEDIRKAEPQLLGGALRNKALGQLWGKTDREFTWASDDNVPTIPWSALSSNPDDYYDTKQFNLPIPLLEPDLYLNPLSDAAALIGYFTTLSTTEKPFCFRSKEEIVVRIDKRMASKQDLGQHQLPAPSPTLHPHSATSSRMLPSPPPTTASWSSTTTPATKGTSNPTTISLSSQPIIPPPTTTSVLTTITITPTATIEVPFATTPPPPNISSQSAVSTSTAATPVKHSNLASIPPPPNILSPSAVSTSTTTIPAGHSDLASIPPPPNVLSPSAVSTSTTTAPATIISNLATIPPLPNVLSPSALSKSITTIPARHSDLSSIPPPPNVVHPSTVSTSTTTTPATIVTGLSDLAQGTVEGPSGFSQEALLAAQVLLQNRAKGHERKMKAKTGAKRLAKRLVTPSELRISGRKRKQPEPDPKKPGETLTKKRKTKGSWFWHNPITDSYFDQDNNPVDKNGDRLNDN</sequence>
<feature type="region of interest" description="Disordered" evidence="1">
    <location>
        <begin position="261"/>
        <end position="280"/>
    </location>
</feature>
<feature type="compositionally biased region" description="Low complexity" evidence="1">
    <location>
        <begin position="386"/>
        <end position="396"/>
    </location>
</feature>
<evidence type="ECO:0000313" key="3">
    <source>
        <dbReference type="Proteomes" id="UP000054477"/>
    </source>
</evidence>
<keyword evidence="3" id="KW-1185">Reference proteome</keyword>
<feature type="region of interest" description="Disordered" evidence="1">
    <location>
        <begin position="375"/>
        <end position="396"/>
    </location>
</feature>
<dbReference type="STRING" id="1095629.A0A0C9X2V5"/>
<accession>A0A0C9X2V5</accession>
<dbReference type="OrthoDB" id="3063186at2759"/>
<feature type="compositionally biased region" description="Low complexity" evidence="1">
    <location>
        <begin position="207"/>
        <end position="233"/>
    </location>
</feature>
<organism evidence="2 3">
    <name type="scientific">Laccaria amethystina LaAM-08-1</name>
    <dbReference type="NCBI Taxonomy" id="1095629"/>
    <lineage>
        <taxon>Eukaryota</taxon>
        <taxon>Fungi</taxon>
        <taxon>Dikarya</taxon>
        <taxon>Basidiomycota</taxon>
        <taxon>Agaricomycotina</taxon>
        <taxon>Agaricomycetes</taxon>
        <taxon>Agaricomycetidae</taxon>
        <taxon>Agaricales</taxon>
        <taxon>Agaricineae</taxon>
        <taxon>Hydnangiaceae</taxon>
        <taxon>Laccaria</taxon>
    </lineage>
</organism>
<reference evidence="2 3" key="1">
    <citation type="submission" date="2014-04" db="EMBL/GenBank/DDBJ databases">
        <authorList>
            <consortium name="DOE Joint Genome Institute"/>
            <person name="Kuo A."/>
            <person name="Kohler A."/>
            <person name="Nagy L.G."/>
            <person name="Floudas D."/>
            <person name="Copeland A."/>
            <person name="Barry K.W."/>
            <person name="Cichocki N."/>
            <person name="Veneault-Fourrey C."/>
            <person name="LaButti K."/>
            <person name="Lindquist E.A."/>
            <person name="Lipzen A."/>
            <person name="Lundell T."/>
            <person name="Morin E."/>
            <person name="Murat C."/>
            <person name="Sun H."/>
            <person name="Tunlid A."/>
            <person name="Henrissat B."/>
            <person name="Grigoriev I.V."/>
            <person name="Hibbett D.S."/>
            <person name="Martin F."/>
            <person name="Nordberg H.P."/>
            <person name="Cantor M.N."/>
            <person name="Hua S.X."/>
        </authorList>
    </citation>
    <scope>NUCLEOTIDE SEQUENCE [LARGE SCALE GENOMIC DNA]</scope>
    <source>
        <strain evidence="2 3">LaAM-08-1</strain>
    </source>
</reference>
<feature type="region of interest" description="Disordered" evidence="1">
    <location>
        <begin position="436"/>
        <end position="521"/>
    </location>
</feature>